<evidence type="ECO:0000313" key="1">
    <source>
        <dbReference type="EMBL" id="TDL14375.1"/>
    </source>
</evidence>
<feature type="non-terminal residue" evidence="1">
    <location>
        <position position="1"/>
    </location>
</feature>
<proteinExistence type="predicted"/>
<sequence>EKFCRSCGICQMSKTVNQKPAGLLHTLPIPNRPWGSLGMDFVGPFPRLDGFDYMLV</sequence>
<dbReference type="VEuPathDB" id="FungiDB:BD410DRAFT_691463"/>
<protein>
    <recommendedName>
        <fullName evidence="3">Integrase zinc-binding domain-containing protein</fullName>
    </recommendedName>
</protein>
<dbReference type="Proteomes" id="UP000294933">
    <property type="component" value="Unassembled WGS sequence"/>
</dbReference>
<keyword evidence="2" id="KW-1185">Reference proteome</keyword>
<accession>A0A4Y7PGD7</accession>
<dbReference type="InterPro" id="IPR052160">
    <property type="entry name" value="Gypsy_RT_Integrase-like"/>
</dbReference>
<dbReference type="OrthoDB" id="3256826at2759"/>
<dbReference type="AlphaFoldDB" id="A0A4Y7PGD7"/>
<dbReference type="STRING" id="50990.A0A4Y7PGD7"/>
<dbReference type="EMBL" id="ML170347">
    <property type="protein sequence ID" value="TDL14375.1"/>
    <property type="molecule type" value="Genomic_DNA"/>
</dbReference>
<evidence type="ECO:0008006" key="3">
    <source>
        <dbReference type="Google" id="ProtNLM"/>
    </source>
</evidence>
<name>A0A4Y7PGD7_9AGAM</name>
<evidence type="ECO:0000313" key="2">
    <source>
        <dbReference type="Proteomes" id="UP000294933"/>
    </source>
</evidence>
<gene>
    <name evidence="1" type="ORF">BD410DRAFT_691463</name>
</gene>
<reference evidence="1 2" key="1">
    <citation type="submission" date="2018-06" db="EMBL/GenBank/DDBJ databases">
        <title>A transcriptomic atlas of mushroom development highlights an independent origin of complex multicellularity.</title>
        <authorList>
            <consortium name="DOE Joint Genome Institute"/>
            <person name="Krizsan K."/>
            <person name="Almasi E."/>
            <person name="Merenyi Z."/>
            <person name="Sahu N."/>
            <person name="Viragh M."/>
            <person name="Koszo T."/>
            <person name="Mondo S."/>
            <person name="Kiss B."/>
            <person name="Balint B."/>
            <person name="Kues U."/>
            <person name="Barry K."/>
            <person name="Hegedus J.C."/>
            <person name="Henrissat B."/>
            <person name="Johnson J."/>
            <person name="Lipzen A."/>
            <person name="Ohm R."/>
            <person name="Nagy I."/>
            <person name="Pangilinan J."/>
            <person name="Yan J."/>
            <person name="Xiong Y."/>
            <person name="Grigoriev I.V."/>
            <person name="Hibbett D.S."/>
            <person name="Nagy L.G."/>
        </authorList>
    </citation>
    <scope>NUCLEOTIDE SEQUENCE [LARGE SCALE GENOMIC DNA]</scope>
    <source>
        <strain evidence="1 2">SZMC22713</strain>
    </source>
</reference>
<dbReference type="PANTHER" id="PTHR47266">
    <property type="entry name" value="ENDONUCLEASE-RELATED"/>
    <property type="match status" value="1"/>
</dbReference>
<organism evidence="1 2">
    <name type="scientific">Rickenella mellea</name>
    <dbReference type="NCBI Taxonomy" id="50990"/>
    <lineage>
        <taxon>Eukaryota</taxon>
        <taxon>Fungi</taxon>
        <taxon>Dikarya</taxon>
        <taxon>Basidiomycota</taxon>
        <taxon>Agaricomycotina</taxon>
        <taxon>Agaricomycetes</taxon>
        <taxon>Hymenochaetales</taxon>
        <taxon>Rickenellaceae</taxon>
        <taxon>Rickenella</taxon>
    </lineage>
</organism>
<feature type="non-terminal residue" evidence="1">
    <location>
        <position position="56"/>
    </location>
</feature>